<dbReference type="AlphaFoldDB" id="Q8ET81"/>
<evidence type="ECO:0000256" key="1">
    <source>
        <dbReference type="SAM" id="Phobius"/>
    </source>
</evidence>
<gene>
    <name evidence="2" type="ordered locus">OB0381</name>
</gene>
<feature type="transmembrane region" description="Helical" evidence="1">
    <location>
        <begin position="7"/>
        <end position="29"/>
    </location>
</feature>
<dbReference type="RefSeq" id="WP_011064786.1">
    <property type="nucleotide sequence ID" value="NC_004193.1"/>
</dbReference>
<keyword evidence="1" id="KW-0812">Transmembrane</keyword>
<sequence length="60" mass="6733">MNKRKVTLSAYAVSIILVFLLFIIDFFVVSIPVGYLFVSIFAILLATTIGLIVYFSIKTE</sequence>
<dbReference type="KEGG" id="oih:OB0381"/>
<feature type="transmembrane region" description="Helical" evidence="1">
    <location>
        <begin position="35"/>
        <end position="57"/>
    </location>
</feature>
<proteinExistence type="predicted"/>
<accession>Q8ET81</accession>
<protein>
    <submittedName>
        <fullName evidence="2">Uncharacterized protein</fullName>
    </submittedName>
</protein>
<dbReference type="Proteomes" id="UP000000822">
    <property type="component" value="Chromosome"/>
</dbReference>
<name>Q8ET81_OCEIH</name>
<reference evidence="2 3" key="2">
    <citation type="journal article" date="2002" name="Nucleic Acids Res.">
        <title>Genome sequence of Oceanobacillus iheyensis isolated from the Iheya Ridge and its unexpected adaptive capabilities to extreme environments.</title>
        <authorList>
            <person name="Takami H."/>
            <person name="Takaki Y."/>
            <person name="Uchiyama I."/>
        </authorList>
    </citation>
    <scope>NUCLEOTIDE SEQUENCE [LARGE SCALE GENOMIC DNA]</scope>
    <source>
        <strain evidence="3">DSM 14371 / CIP 107618 / JCM 11309 / KCTC 3954 / HTE831</strain>
    </source>
</reference>
<organism evidence="2 3">
    <name type="scientific">Oceanobacillus iheyensis (strain DSM 14371 / CIP 107618 / JCM 11309 / KCTC 3954 / HTE831)</name>
    <dbReference type="NCBI Taxonomy" id="221109"/>
    <lineage>
        <taxon>Bacteria</taxon>
        <taxon>Bacillati</taxon>
        <taxon>Bacillota</taxon>
        <taxon>Bacilli</taxon>
        <taxon>Bacillales</taxon>
        <taxon>Bacillaceae</taxon>
        <taxon>Oceanobacillus</taxon>
    </lineage>
</organism>
<reference evidence="2 3" key="1">
    <citation type="journal article" date="2001" name="FEMS Microbiol. Lett.">
        <title>Oceanobacillus iheyensis gen. nov., sp. nov., a deep-sea extremely halotolerant and alkaliphilic species isolated from a depth of 1050 m on the Iheya Ridge.</title>
        <authorList>
            <person name="Lu J."/>
            <person name="Nogi Y."/>
            <person name="Takami H."/>
        </authorList>
    </citation>
    <scope>NUCLEOTIDE SEQUENCE [LARGE SCALE GENOMIC DNA]</scope>
    <source>
        <strain evidence="3">DSM 14371 / CIP 107618 / JCM 11309 / KCTC 3954 / HTE831</strain>
    </source>
</reference>
<keyword evidence="1" id="KW-0472">Membrane</keyword>
<dbReference type="HOGENOM" id="CLU_2937045_0_0_9"/>
<dbReference type="EMBL" id="BA000028">
    <property type="protein sequence ID" value="BAC12337.1"/>
    <property type="molecule type" value="Genomic_DNA"/>
</dbReference>
<keyword evidence="3" id="KW-1185">Reference proteome</keyword>
<evidence type="ECO:0000313" key="3">
    <source>
        <dbReference type="Proteomes" id="UP000000822"/>
    </source>
</evidence>
<keyword evidence="1" id="KW-1133">Transmembrane helix</keyword>
<dbReference type="STRING" id="221109.gene:10732584"/>
<evidence type="ECO:0000313" key="2">
    <source>
        <dbReference type="EMBL" id="BAC12337.1"/>
    </source>
</evidence>